<dbReference type="InterPro" id="IPR002767">
    <property type="entry name" value="Thiamine_BP"/>
</dbReference>
<feature type="domain" description="Thiamine-binding protein" evidence="1">
    <location>
        <begin position="5"/>
        <end position="76"/>
    </location>
</feature>
<dbReference type="EMBL" id="JACHVQ010000001">
    <property type="protein sequence ID" value="MBB2892270.1"/>
    <property type="molecule type" value="Genomic_DNA"/>
</dbReference>
<protein>
    <submittedName>
        <fullName evidence="2">Uncharacterized protein YqgV (UPF0045/DUF77 family)</fullName>
    </submittedName>
</protein>
<evidence type="ECO:0000313" key="2">
    <source>
        <dbReference type="EMBL" id="MBB2892270.1"/>
    </source>
</evidence>
<dbReference type="InterPro" id="IPR029756">
    <property type="entry name" value="MTH1187/YkoF-like"/>
</dbReference>
<dbReference type="Gene3D" id="3.30.70.930">
    <property type="match status" value="1"/>
</dbReference>
<proteinExistence type="predicted"/>
<dbReference type="AlphaFoldDB" id="A0A839N3F4"/>
<sequence>MKVRAEVTTEPFQGEGELPTHVRAAADALGTDGLQPDLGPLGTSVVGAADTVVPALSVAVQQALAAGATRISLQIERIDD</sequence>
<dbReference type="SUPFAM" id="SSF89957">
    <property type="entry name" value="MTH1187/YkoF-like"/>
    <property type="match status" value="1"/>
</dbReference>
<organism evidence="2 3">
    <name type="scientific">Flexivirga oryzae</name>
    <dbReference type="NCBI Taxonomy" id="1794944"/>
    <lineage>
        <taxon>Bacteria</taxon>
        <taxon>Bacillati</taxon>
        <taxon>Actinomycetota</taxon>
        <taxon>Actinomycetes</taxon>
        <taxon>Micrococcales</taxon>
        <taxon>Dermacoccaceae</taxon>
        <taxon>Flexivirga</taxon>
    </lineage>
</organism>
<dbReference type="RefSeq" id="WP_183320409.1">
    <property type="nucleotide sequence ID" value="NZ_JACHVQ010000001.1"/>
</dbReference>
<evidence type="ECO:0000259" key="1">
    <source>
        <dbReference type="Pfam" id="PF01910"/>
    </source>
</evidence>
<reference evidence="2 3" key="1">
    <citation type="submission" date="2020-08" db="EMBL/GenBank/DDBJ databases">
        <title>Sequencing the genomes of 1000 actinobacteria strains.</title>
        <authorList>
            <person name="Klenk H.-P."/>
        </authorList>
    </citation>
    <scope>NUCLEOTIDE SEQUENCE [LARGE SCALE GENOMIC DNA]</scope>
    <source>
        <strain evidence="2 3">DSM 105369</strain>
    </source>
</reference>
<name>A0A839N3F4_9MICO</name>
<comment type="caution">
    <text evidence="2">The sequence shown here is derived from an EMBL/GenBank/DDBJ whole genome shotgun (WGS) entry which is preliminary data.</text>
</comment>
<gene>
    <name evidence="2" type="ORF">FHU39_002254</name>
</gene>
<keyword evidence="3" id="KW-1185">Reference proteome</keyword>
<dbReference type="Proteomes" id="UP000559182">
    <property type="component" value="Unassembled WGS sequence"/>
</dbReference>
<accession>A0A839N3F4</accession>
<evidence type="ECO:0000313" key="3">
    <source>
        <dbReference type="Proteomes" id="UP000559182"/>
    </source>
</evidence>
<dbReference type="Pfam" id="PF01910">
    <property type="entry name" value="Thiamine_BP"/>
    <property type="match status" value="1"/>
</dbReference>